<dbReference type="HOGENOM" id="CLU_107294_0_0_1"/>
<dbReference type="Gene3D" id="3.40.50.1820">
    <property type="entry name" value="alpha/beta hydrolase"/>
    <property type="match status" value="1"/>
</dbReference>
<dbReference type="eggNOG" id="ENOG502SK28">
    <property type="taxonomic scope" value="Eukaryota"/>
</dbReference>
<evidence type="ECO:0000256" key="1">
    <source>
        <dbReference type="SAM" id="SignalP"/>
    </source>
</evidence>
<dbReference type="InParanoid" id="G0MCV4"/>
<dbReference type="GO" id="GO:0016298">
    <property type="term" value="F:lipase activity"/>
    <property type="evidence" value="ECO:0007669"/>
    <property type="project" value="TreeGrafter"/>
</dbReference>
<gene>
    <name evidence="2" type="ORF">CAEBREN_10846</name>
</gene>
<organism evidence="3">
    <name type="scientific">Caenorhabditis brenneri</name>
    <name type="common">Nematode worm</name>
    <dbReference type="NCBI Taxonomy" id="135651"/>
    <lineage>
        <taxon>Eukaryota</taxon>
        <taxon>Metazoa</taxon>
        <taxon>Ecdysozoa</taxon>
        <taxon>Nematoda</taxon>
        <taxon>Chromadorea</taxon>
        <taxon>Rhabditida</taxon>
        <taxon>Rhabditina</taxon>
        <taxon>Rhabditomorpha</taxon>
        <taxon>Rhabditoidea</taxon>
        <taxon>Rhabditidae</taxon>
        <taxon>Peloderinae</taxon>
        <taxon>Caenorhabditis</taxon>
    </lineage>
</organism>
<feature type="signal peptide" evidence="1">
    <location>
        <begin position="1"/>
        <end position="20"/>
    </location>
</feature>
<dbReference type="PANTHER" id="PTHR32015:SF7">
    <property type="entry name" value="LIPASE RELATED"/>
    <property type="match status" value="1"/>
</dbReference>
<dbReference type="SUPFAM" id="SSF53474">
    <property type="entry name" value="alpha/beta-Hydrolases"/>
    <property type="match status" value="1"/>
</dbReference>
<dbReference type="AlphaFoldDB" id="G0MCV4"/>
<sequence length="165" mass="17445">MATLLFKLAFLAILTSTVSSSFTPSFFNWINATFGEPTAVSLNRADLGAGGSFGGGTHNGLSQTSKRPILIVHGITNTAGTFNNQRNYFLANGWSDETVYGTTYGDGGATAVQNVKMDCAFVMQVRNMLIVVNGFTQQKVDVIGYSLGSPIARKAIMGGNCVDNG</sequence>
<dbReference type="OrthoDB" id="5853720at2759"/>
<keyword evidence="1" id="KW-0732">Signal</keyword>
<dbReference type="Pfam" id="PF01674">
    <property type="entry name" value="Lipase_2"/>
    <property type="match status" value="1"/>
</dbReference>
<dbReference type="STRING" id="135651.G0MCV4"/>
<proteinExistence type="predicted"/>
<dbReference type="GO" id="GO:0016042">
    <property type="term" value="P:lipid catabolic process"/>
    <property type="evidence" value="ECO:0007669"/>
    <property type="project" value="InterPro"/>
</dbReference>
<feature type="chain" id="PRO_5003403729" description="Triacylglycerol lipase" evidence="1">
    <location>
        <begin position="21"/>
        <end position="165"/>
    </location>
</feature>
<dbReference type="InterPro" id="IPR029058">
    <property type="entry name" value="AB_hydrolase_fold"/>
</dbReference>
<dbReference type="EMBL" id="GL379790">
    <property type="protein sequence ID" value="EGT49502.1"/>
    <property type="molecule type" value="Genomic_DNA"/>
</dbReference>
<keyword evidence="3" id="KW-1185">Reference proteome</keyword>
<name>G0MCV4_CAEBE</name>
<evidence type="ECO:0008006" key="4">
    <source>
        <dbReference type="Google" id="ProtNLM"/>
    </source>
</evidence>
<dbReference type="PANTHER" id="PTHR32015">
    <property type="entry name" value="FASTING INDUCED LIPASE"/>
    <property type="match status" value="1"/>
</dbReference>
<dbReference type="OMA" id="LFESINM"/>
<accession>G0MCV4</accession>
<protein>
    <recommendedName>
        <fullName evidence="4">Triacylglycerol lipase</fullName>
    </recommendedName>
</protein>
<evidence type="ECO:0000313" key="3">
    <source>
        <dbReference type="Proteomes" id="UP000008068"/>
    </source>
</evidence>
<dbReference type="Proteomes" id="UP000008068">
    <property type="component" value="Unassembled WGS sequence"/>
</dbReference>
<evidence type="ECO:0000313" key="2">
    <source>
        <dbReference type="EMBL" id="EGT49502.1"/>
    </source>
</evidence>
<dbReference type="InterPro" id="IPR002918">
    <property type="entry name" value="Lipase_EstA/Esterase_EstB"/>
</dbReference>
<reference evidence="3" key="1">
    <citation type="submission" date="2011-07" db="EMBL/GenBank/DDBJ databases">
        <authorList>
            <consortium name="Caenorhabditis brenneri Sequencing and Analysis Consortium"/>
            <person name="Wilson R.K."/>
        </authorList>
    </citation>
    <scope>NUCLEOTIDE SEQUENCE [LARGE SCALE GENOMIC DNA]</scope>
    <source>
        <strain evidence="3">PB2801</strain>
    </source>
</reference>